<feature type="domain" description="TamA POTRA" evidence="13">
    <location>
        <begin position="127"/>
        <end position="198"/>
    </location>
</feature>
<evidence type="ECO:0000256" key="10">
    <source>
        <dbReference type="ARBA" id="ARBA00093548"/>
    </source>
</evidence>
<evidence type="ECO:0000259" key="12">
    <source>
        <dbReference type="Pfam" id="PF01103"/>
    </source>
</evidence>
<dbReference type="InterPro" id="IPR035243">
    <property type="entry name" value="TamA_POTRA_Dom_1"/>
</dbReference>
<evidence type="ECO:0000256" key="9">
    <source>
        <dbReference type="ARBA" id="ARBA00033063"/>
    </source>
</evidence>
<comment type="subcellular location">
    <subcellularLocation>
        <location evidence="1">Cell outer membrane</location>
    </subcellularLocation>
</comment>
<evidence type="ECO:0000256" key="2">
    <source>
        <dbReference type="ARBA" id="ARBA00010248"/>
    </source>
</evidence>
<dbReference type="InterPro" id="IPR039910">
    <property type="entry name" value="D15-like"/>
</dbReference>
<evidence type="ECO:0000256" key="11">
    <source>
        <dbReference type="SAM" id="Phobius"/>
    </source>
</evidence>
<organism evidence="14 15">
    <name type="scientific">Mangrovimicrobium sediminis</name>
    <dbReference type="NCBI Taxonomy" id="2562682"/>
    <lineage>
        <taxon>Bacteria</taxon>
        <taxon>Pseudomonadati</taxon>
        <taxon>Pseudomonadota</taxon>
        <taxon>Gammaproteobacteria</taxon>
        <taxon>Cellvibrionales</taxon>
        <taxon>Halieaceae</taxon>
        <taxon>Mangrovimicrobium</taxon>
    </lineage>
</organism>
<comment type="caution">
    <text evidence="14">The sequence shown here is derived from an EMBL/GenBank/DDBJ whole genome shotgun (WGS) entry which is preliminary data.</text>
</comment>
<evidence type="ECO:0000256" key="4">
    <source>
        <dbReference type="ARBA" id="ARBA00022452"/>
    </source>
</evidence>
<evidence type="ECO:0000256" key="6">
    <source>
        <dbReference type="ARBA" id="ARBA00022729"/>
    </source>
</evidence>
<dbReference type="PANTHER" id="PTHR12815">
    <property type="entry name" value="SORTING AND ASSEMBLY MACHINERY SAMM50 PROTEIN FAMILY MEMBER"/>
    <property type="match status" value="1"/>
</dbReference>
<keyword evidence="5 11" id="KW-0812">Transmembrane</keyword>
<comment type="similarity">
    <text evidence="2">Belongs to the TamA family.</text>
</comment>
<protein>
    <recommendedName>
        <fullName evidence="3">Translocation and assembly module subunit TamA</fullName>
    </recommendedName>
    <alternativeName>
        <fullName evidence="9">Autotransporter assembly factor TamA</fullName>
    </alternativeName>
</protein>
<dbReference type="PANTHER" id="PTHR12815:SF47">
    <property type="entry name" value="TRANSLOCATION AND ASSEMBLY MODULE SUBUNIT TAMA"/>
    <property type="match status" value="1"/>
</dbReference>
<dbReference type="Pfam" id="PF01103">
    <property type="entry name" value="Omp85"/>
    <property type="match status" value="1"/>
</dbReference>
<evidence type="ECO:0000256" key="1">
    <source>
        <dbReference type="ARBA" id="ARBA00004442"/>
    </source>
</evidence>
<keyword evidence="7 11" id="KW-0472">Membrane</keyword>
<dbReference type="Gene3D" id="2.40.160.50">
    <property type="entry name" value="membrane protein fhac: a member of the omp85/tpsb transporter family"/>
    <property type="match status" value="1"/>
</dbReference>
<keyword evidence="4" id="KW-1134">Transmembrane beta strand</keyword>
<evidence type="ECO:0000256" key="7">
    <source>
        <dbReference type="ARBA" id="ARBA00023136"/>
    </source>
</evidence>
<evidence type="ECO:0000259" key="13">
    <source>
        <dbReference type="Pfam" id="PF17243"/>
    </source>
</evidence>
<dbReference type="GO" id="GO:0097347">
    <property type="term" value="C:TAM protein secretion complex"/>
    <property type="evidence" value="ECO:0007669"/>
    <property type="project" value="TreeGrafter"/>
</dbReference>
<keyword evidence="11" id="KW-1133">Transmembrane helix</keyword>
<evidence type="ECO:0000256" key="5">
    <source>
        <dbReference type="ARBA" id="ARBA00022692"/>
    </source>
</evidence>
<name>A0A4Z0LW63_9GAMM</name>
<keyword evidence="15" id="KW-1185">Reference proteome</keyword>
<evidence type="ECO:0000256" key="8">
    <source>
        <dbReference type="ARBA" id="ARBA00023237"/>
    </source>
</evidence>
<accession>A0A4Z0LW63</accession>
<evidence type="ECO:0000256" key="3">
    <source>
        <dbReference type="ARBA" id="ARBA00015419"/>
    </source>
</evidence>
<feature type="domain" description="Bacterial surface antigen (D15)" evidence="12">
    <location>
        <begin position="365"/>
        <end position="682"/>
    </location>
</feature>
<dbReference type="AlphaFoldDB" id="A0A4Z0LW63"/>
<dbReference type="GO" id="GO:0009306">
    <property type="term" value="P:protein secretion"/>
    <property type="evidence" value="ECO:0007669"/>
    <property type="project" value="TreeGrafter"/>
</dbReference>
<dbReference type="EMBL" id="SRLE01000014">
    <property type="protein sequence ID" value="TGD71417.1"/>
    <property type="molecule type" value="Genomic_DNA"/>
</dbReference>
<feature type="transmembrane region" description="Helical" evidence="11">
    <location>
        <begin position="103"/>
        <end position="123"/>
    </location>
</feature>
<dbReference type="OrthoDB" id="9803054at2"/>
<dbReference type="Proteomes" id="UP000298050">
    <property type="component" value="Unassembled WGS sequence"/>
</dbReference>
<keyword evidence="8" id="KW-0998">Cell outer membrane</keyword>
<dbReference type="Gene3D" id="3.10.20.310">
    <property type="entry name" value="membrane protein fhac"/>
    <property type="match status" value="3"/>
</dbReference>
<keyword evidence="6" id="KW-0732">Signal</keyword>
<dbReference type="Pfam" id="PF17243">
    <property type="entry name" value="POTRA_TamA_1"/>
    <property type="match status" value="1"/>
</dbReference>
<evidence type="ECO:0000313" key="15">
    <source>
        <dbReference type="Proteomes" id="UP000298050"/>
    </source>
</evidence>
<comment type="subunit">
    <text evidence="10">Interacts with TamB to form the translocation and assembly module (TAM).</text>
</comment>
<proteinExistence type="inferred from homology"/>
<sequence length="682" mass="76368">MHQYTLARAVETGDDDEHRVAGLDHGELALEQLAAQLGGARFEAVLVQAGLCGDLVEHRPVPRVLLPHFNVFLPPPRDYNRGLCRFRTFGPGSQRAVLDSSLLNLRCLGLAVFLLLLPLTAFAQVLEVRLEGLDGELEKNARAWLGDAPTTPQSRSNYLHGARERVVSSLQALGYYRAEVDLQLERGEPWVLSIHVDPGEPVRLRHVNIGLDGEAKNDPAFSDLLADSGLKRDDVLNHGTYEDFRRKLQSLALQRGYFDGRFSQARVEVEPIGGTADVHLHYNSGPRYRFGPLQWDRETIDGSLVRPLLTAREGEPYDQAKLRESQIQLQRTGYFSTVILRPDLDDRGDAVVPLDLELFPATRHSFDVGVGYSTDTEERVTLTWRTPRLNRYGHSQETRLQYSSVNPSGRFTYSIPMSHPLNDVLQFSALVEDNEFGDLDSRQQELRVRREFRRNSWIYSFSLRGLRESWNAAGNSFEAEYLLPGFSLSQRKRGGSLVNPSSGFSQWYRIEGGSESAGSHIDLLRLSANYGYIHSFGERHRVVLRSDLGTVLVPDGQRDSLAPSLNFFAGGAQSIRGYGYQSIGREIVTTNDQGEEVKLVVGGERLVTGSAEYQYSFTPQWRGALFLDGGDAFDKDDFDMHYGAGVGVHYVTQVGAIRLELANPFSEDDPSWRIHLAIGAEF</sequence>
<dbReference type="InterPro" id="IPR000184">
    <property type="entry name" value="Bac_surfAg_D15"/>
</dbReference>
<evidence type="ECO:0000313" key="14">
    <source>
        <dbReference type="EMBL" id="TGD71417.1"/>
    </source>
</evidence>
<reference evidence="14 15" key="1">
    <citation type="submission" date="2019-04" db="EMBL/GenBank/DDBJ databases">
        <title>Taxonomy of novel Haliea sp. from mangrove soil of West Coast of India.</title>
        <authorList>
            <person name="Verma A."/>
            <person name="Kumar P."/>
            <person name="Krishnamurthi S."/>
        </authorList>
    </citation>
    <scope>NUCLEOTIDE SEQUENCE [LARGE SCALE GENOMIC DNA]</scope>
    <source>
        <strain evidence="14 15">SAOS-164</strain>
    </source>
</reference>
<dbReference type="FunFam" id="3.10.20.310:FF:000008">
    <property type="entry name" value="Outer membrane protein, OMP85 family"/>
    <property type="match status" value="1"/>
</dbReference>
<gene>
    <name evidence="14" type="ORF">E4634_19295</name>
</gene>
<dbReference type="GO" id="GO:0009279">
    <property type="term" value="C:cell outer membrane"/>
    <property type="evidence" value="ECO:0007669"/>
    <property type="project" value="UniProtKB-SubCell"/>
</dbReference>